<dbReference type="RefSeq" id="WP_270885719.1">
    <property type="nucleotide sequence ID" value="NZ_JAQFVF010000090.1"/>
</dbReference>
<dbReference type="SUPFAM" id="SSF52096">
    <property type="entry name" value="ClpP/crotonase"/>
    <property type="match status" value="1"/>
</dbReference>
<comment type="similarity">
    <text evidence="1 2">Belongs to the enoyl-CoA hydratase/isomerase family.</text>
</comment>
<dbReference type="Gene3D" id="1.10.12.10">
    <property type="entry name" value="Lyase 2-enoyl-coa Hydratase, Chain A, domain 2"/>
    <property type="match status" value="1"/>
</dbReference>
<dbReference type="CDD" id="cd06558">
    <property type="entry name" value="crotonase-like"/>
    <property type="match status" value="1"/>
</dbReference>
<dbReference type="InterPro" id="IPR029045">
    <property type="entry name" value="ClpP/crotonase-like_dom_sf"/>
</dbReference>
<dbReference type="Gene3D" id="3.90.226.10">
    <property type="entry name" value="2-enoyl-CoA Hydratase, Chain A, domain 1"/>
    <property type="match status" value="1"/>
</dbReference>
<evidence type="ECO:0000313" key="4">
    <source>
        <dbReference type="Proteomes" id="UP001596044"/>
    </source>
</evidence>
<dbReference type="InterPro" id="IPR001753">
    <property type="entry name" value="Enoyl-CoA_hydra/iso"/>
</dbReference>
<evidence type="ECO:0000313" key="3">
    <source>
        <dbReference type="EMBL" id="MFC5447375.1"/>
    </source>
</evidence>
<proteinExistence type="inferred from homology"/>
<accession>A0ABW0K1W9</accession>
<reference evidence="4" key="1">
    <citation type="journal article" date="2019" name="Int. J. Syst. Evol. Microbiol.">
        <title>The Global Catalogue of Microorganisms (GCM) 10K type strain sequencing project: providing services to taxonomists for standard genome sequencing and annotation.</title>
        <authorList>
            <consortium name="The Broad Institute Genomics Platform"/>
            <consortium name="The Broad Institute Genome Sequencing Center for Infectious Disease"/>
            <person name="Wu L."/>
            <person name="Ma J."/>
        </authorList>
    </citation>
    <scope>NUCLEOTIDE SEQUENCE [LARGE SCALE GENOMIC DNA]</scope>
    <source>
        <strain evidence="4">KACC 11904</strain>
    </source>
</reference>
<evidence type="ECO:0000256" key="1">
    <source>
        <dbReference type="ARBA" id="ARBA00005254"/>
    </source>
</evidence>
<dbReference type="PANTHER" id="PTHR43459">
    <property type="entry name" value="ENOYL-COA HYDRATASE"/>
    <property type="match status" value="1"/>
</dbReference>
<keyword evidence="4" id="KW-1185">Reference proteome</keyword>
<comment type="caution">
    <text evidence="3">The sequence shown here is derived from an EMBL/GenBank/DDBJ whole genome shotgun (WGS) entry which is preliminary data.</text>
</comment>
<name>A0ABW0K1W9_9BACL</name>
<dbReference type="EMBL" id="JBHSMJ010000006">
    <property type="protein sequence ID" value="MFC5447375.1"/>
    <property type="molecule type" value="Genomic_DNA"/>
</dbReference>
<dbReference type="InterPro" id="IPR014748">
    <property type="entry name" value="Enoyl-CoA_hydra_C"/>
</dbReference>
<protein>
    <submittedName>
        <fullName evidence="3">Enoyl-CoA hydratase/isomerase family protein</fullName>
    </submittedName>
</protein>
<organism evidence="3 4">
    <name type="scientific">Paenibacillus aestuarii</name>
    <dbReference type="NCBI Taxonomy" id="516965"/>
    <lineage>
        <taxon>Bacteria</taxon>
        <taxon>Bacillati</taxon>
        <taxon>Bacillota</taxon>
        <taxon>Bacilli</taxon>
        <taxon>Bacillales</taxon>
        <taxon>Paenibacillaceae</taxon>
        <taxon>Paenibacillus</taxon>
    </lineage>
</organism>
<dbReference type="Pfam" id="PF00378">
    <property type="entry name" value="ECH_1"/>
    <property type="match status" value="1"/>
</dbReference>
<dbReference type="InterPro" id="IPR018376">
    <property type="entry name" value="Enoyl-CoA_hyd/isom_CS"/>
</dbReference>
<gene>
    <name evidence="3" type="ORF">ACFPOG_03835</name>
</gene>
<evidence type="ECO:0000256" key="2">
    <source>
        <dbReference type="RuleBase" id="RU003707"/>
    </source>
</evidence>
<dbReference type="Proteomes" id="UP001596044">
    <property type="component" value="Unassembled WGS sequence"/>
</dbReference>
<dbReference type="PROSITE" id="PS00166">
    <property type="entry name" value="ENOYL_COA_HYDRATASE"/>
    <property type="match status" value="1"/>
</dbReference>
<dbReference type="PANTHER" id="PTHR43459:SF1">
    <property type="entry name" value="EG:BACN32G11.4 PROTEIN"/>
    <property type="match status" value="1"/>
</dbReference>
<sequence>MFATVNYTVENQIATIAMNVPKTLNAIHLQMHRDLFAAFTAANEDEAVRCVILTGEGRGFSSGADLSDIDFADRIDYGDYLQDTYNKLLRYMADMRKPVIAAIHGVAAGAGLSLALACDFRLATAEARMTVAFIKIGLIPDAGAHFYLPRIVGLAKALELSMLGSVLNGTEAERIGLVNRTLPEAVFHEEVRAFAQQLARMPALALGKMKEIMYKSLESDLETVLRWEEEGQRLMGRSADHEEGVRAFLEKRFPDFRGR</sequence>